<accession>A0A060TA42</accession>
<dbReference type="PANTHER" id="PTHR24006:SF758">
    <property type="entry name" value="UBIQUITIN CARBOXYL-TERMINAL HYDROLASE 36"/>
    <property type="match status" value="1"/>
</dbReference>
<dbReference type="SUPFAM" id="SSF54001">
    <property type="entry name" value="Cysteine proteinases"/>
    <property type="match status" value="1"/>
</dbReference>
<dbReference type="InterPro" id="IPR028889">
    <property type="entry name" value="USP"/>
</dbReference>
<reference evidence="10" key="2">
    <citation type="submission" date="2014-06" db="EMBL/GenBank/DDBJ databases">
        <title>The complete genome of Blastobotrys (Arxula) adeninivorans LS3 - a yeast of biotechnological interest.</title>
        <authorList>
            <person name="Kunze G."/>
            <person name="Gaillardin C."/>
            <person name="Czernicka M."/>
            <person name="Durrens P."/>
            <person name="Martin T."/>
            <person name="Boer E."/>
            <person name="Gabaldon T."/>
            <person name="Cruz J."/>
            <person name="Talla E."/>
            <person name="Marck C."/>
            <person name="Goffeau A."/>
            <person name="Barbe V."/>
            <person name="Baret P."/>
            <person name="Baronian K."/>
            <person name="Beier S."/>
            <person name="Bleykasten C."/>
            <person name="Bode R."/>
            <person name="Casaregola S."/>
            <person name="Despons L."/>
            <person name="Fairhead C."/>
            <person name="Giersberg M."/>
            <person name="Gierski P."/>
            <person name="Hahnel U."/>
            <person name="Hartmann A."/>
            <person name="Jankowska D."/>
            <person name="Jubin C."/>
            <person name="Jung P."/>
            <person name="Lafontaine I."/>
            <person name="Leh-Louis V."/>
            <person name="Lemaire M."/>
            <person name="Marcet-Houben M."/>
            <person name="Mascher M."/>
            <person name="Morel G."/>
            <person name="Richard G.-F."/>
            <person name="Riechen J."/>
            <person name="Sacerdot C."/>
            <person name="Sarkar A."/>
            <person name="Savel G."/>
            <person name="Schacherer J."/>
            <person name="Sherman D."/>
            <person name="Straub M.-L."/>
            <person name="Stein N."/>
            <person name="Thierry A."/>
            <person name="Trautwein-Schult A."/>
            <person name="Westhof E."/>
            <person name="Worch S."/>
            <person name="Dujon B."/>
            <person name="Souciet J.-L."/>
            <person name="Wincker P."/>
            <person name="Scholz U."/>
            <person name="Neuveglise N."/>
        </authorList>
    </citation>
    <scope>NUCLEOTIDE SEQUENCE</scope>
    <source>
        <strain evidence="10">LS3</strain>
    </source>
</reference>
<sequence length="471" mass="53498">MATASVQKLSEQMLQNPLDFVLAKQPEAVAVKPSSYVLIKPENEPKEKGGDGDGVKEPKEEVVKGDDAAVKPEWEFYDINELSTDSGSRKGSKVSKSWKGISQAPIGLINRGVTCYMNSAIQALVHLPAMAHYLVDIQKGKYKSTISRSSVSQEFSNLYVRLTDKASRKKAVYPSRIVARLEDINCMMSEWNQEDAHEYFMSFISRLQEDSVPKGQKLNSSILHDMFGGQLIQRVKCGSCGHESVTHQDFYDLPVTFSSKEMKKTGSYTLKRAIKDFFSPERIRSDENSGYTCEKCKQRSNAIKQSRIEQAPEYLTVHMKRFKYSGRSGQKVKEAMTYPVQFDIDEYTVNEDRPVRYKLMAVIVHEGRSLSSGHYIAYCRQPNGETWAEYDDEMIRKVSEKTVLSQESAYMLVYSRLAVKKKVVKEVKPVKAAKDQPQQGAPEPQKRRRSSDADDTIDRIFGVHEKRTKTN</sequence>
<keyword evidence="4" id="KW-0645">Protease</keyword>
<keyword evidence="5" id="KW-0833">Ubl conjugation pathway</keyword>
<feature type="region of interest" description="Disordered" evidence="8">
    <location>
        <begin position="34"/>
        <end position="65"/>
    </location>
</feature>
<dbReference type="GO" id="GO:0006508">
    <property type="term" value="P:proteolysis"/>
    <property type="evidence" value="ECO:0007669"/>
    <property type="project" value="UniProtKB-KW"/>
</dbReference>
<feature type="region of interest" description="Disordered" evidence="8">
    <location>
        <begin position="428"/>
        <end position="471"/>
    </location>
</feature>
<dbReference type="InterPro" id="IPR050164">
    <property type="entry name" value="Peptidase_C19"/>
</dbReference>
<gene>
    <name evidence="10" type="ORF">GNLVRS02_ARAD1D20394g</name>
</gene>
<dbReference type="Pfam" id="PF00443">
    <property type="entry name" value="UCH"/>
    <property type="match status" value="1"/>
</dbReference>
<keyword evidence="6" id="KW-0378">Hydrolase</keyword>
<comment type="similarity">
    <text evidence="2">Belongs to the peptidase C19 family.</text>
</comment>
<name>A0A060TA42_BLAAD</name>
<keyword evidence="7" id="KW-0788">Thiol protease</keyword>
<dbReference type="GO" id="GO:0005634">
    <property type="term" value="C:nucleus"/>
    <property type="evidence" value="ECO:0007669"/>
    <property type="project" value="TreeGrafter"/>
</dbReference>
<dbReference type="InterPro" id="IPR038765">
    <property type="entry name" value="Papain-like_cys_pep_sf"/>
</dbReference>
<dbReference type="PhylomeDB" id="A0A060TA42"/>
<dbReference type="GO" id="GO:0004843">
    <property type="term" value="F:cysteine-type deubiquitinase activity"/>
    <property type="evidence" value="ECO:0007669"/>
    <property type="project" value="UniProtKB-EC"/>
</dbReference>
<dbReference type="InterPro" id="IPR018200">
    <property type="entry name" value="USP_CS"/>
</dbReference>
<comment type="catalytic activity">
    <reaction evidence="1">
        <text>Thiol-dependent hydrolysis of ester, thioester, amide, peptide and isopeptide bonds formed by the C-terminal Gly of ubiquitin (a 76-residue protein attached to proteins as an intracellular targeting signal).</text>
        <dbReference type="EC" id="3.4.19.12"/>
    </reaction>
</comment>
<evidence type="ECO:0000256" key="3">
    <source>
        <dbReference type="ARBA" id="ARBA00012759"/>
    </source>
</evidence>
<feature type="compositionally biased region" description="Basic and acidic residues" evidence="8">
    <location>
        <begin position="450"/>
        <end position="465"/>
    </location>
</feature>
<dbReference type="PROSITE" id="PS00973">
    <property type="entry name" value="USP_2"/>
    <property type="match status" value="1"/>
</dbReference>
<dbReference type="AlphaFoldDB" id="A0A060TA42"/>
<dbReference type="GO" id="GO:0016579">
    <property type="term" value="P:protein deubiquitination"/>
    <property type="evidence" value="ECO:0007669"/>
    <property type="project" value="InterPro"/>
</dbReference>
<evidence type="ECO:0000256" key="5">
    <source>
        <dbReference type="ARBA" id="ARBA00022786"/>
    </source>
</evidence>
<reference evidence="10" key="1">
    <citation type="submission" date="2014-02" db="EMBL/GenBank/DDBJ databases">
        <authorList>
            <person name="Genoscope - CEA"/>
        </authorList>
    </citation>
    <scope>NUCLEOTIDE SEQUENCE</scope>
    <source>
        <strain evidence="10">LS3</strain>
    </source>
</reference>
<evidence type="ECO:0000256" key="2">
    <source>
        <dbReference type="ARBA" id="ARBA00009085"/>
    </source>
</evidence>
<dbReference type="InterPro" id="IPR001394">
    <property type="entry name" value="Peptidase_C19_UCH"/>
</dbReference>
<evidence type="ECO:0000259" key="9">
    <source>
        <dbReference type="PROSITE" id="PS50235"/>
    </source>
</evidence>
<evidence type="ECO:0000256" key="4">
    <source>
        <dbReference type="ARBA" id="ARBA00022670"/>
    </source>
</evidence>
<dbReference type="Gene3D" id="3.90.70.10">
    <property type="entry name" value="Cysteine proteinases"/>
    <property type="match status" value="1"/>
</dbReference>
<evidence type="ECO:0000256" key="6">
    <source>
        <dbReference type="ARBA" id="ARBA00022801"/>
    </source>
</evidence>
<proteinExistence type="inferred from homology"/>
<dbReference type="PANTHER" id="PTHR24006">
    <property type="entry name" value="UBIQUITIN CARBOXYL-TERMINAL HYDROLASE"/>
    <property type="match status" value="1"/>
</dbReference>
<evidence type="ECO:0000256" key="1">
    <source>
        <dbReference type="ARBA" id="ARBA00000707"/>
    </source>
</evidence>
<dbReference type="GO" id="GO:0005829">
    <property type="term" value="C:cytosol"/>
    <property type="evidence" value="ECO:0007669"/>
    <property type="project" value="TreeGrafter"/>
</dbReference>
<feature type="compositionally biased region" description="Basic and acidic residues" evidence="8">
    <location>
        <begin position="41"/>
        <end position="65"/>
    </location>
</feature>
<organism evidence="10">
    <name type="scientific">Blastobotrys adeninivorans</name>
    <name type="common">Yeast</name>
    <name type="synonym">Arxula adeninivorans</name>
    <dbReference type="NCBI Taxonomy" id="409370"/>
    <lineage>
        <taxon>Eukaryota</taxon>
        <taxon>Fungi</taxon>
        <taxon>Dikarya</taxon>
        <taxon>Ascomycota</taxon>
        <taxon>Saccharomycotina</taxon>
        <taxon>Dipodascomycetes</taxon>
        <taxon>Dipodascales</taxon>
        <taxon>Trichomonascaceae</taxon>
        <taxon>Blastobotrys</taxon>
    </lineage>
</organism>
<protein>
    <recommendedName>
        <fullName evidence="3">ubiquitinyl hydrolase 1</fullName>
        <ecNumber evidence="3">3.4.19.12</ecNumber>
    </recommendedName>
</protein>
<dbReference type="EC" id="3.4.19.12" evidence="3"/>
<evidence type="ECO:0000313" key="10">
    <source>
        <dbReference type="EMBL" id="CDP37828.1"/>
    </source>
</evidence>
<dbReference type="PROSITE" id="PS50235">
    <property type="entry name" value="USP_3"/>
    <property type="match status" value="1"/>
</dbReference>
<dbReference type="EMBL" id="HG937694">
    <property type="protein sequence ID" value="CDP37828.1"/>
    <property type="molecule type" value="Genomic_DNA"/>
</dbReference>
<evidence type="ECO:0000256" key="8">
    <source>
        <dbReference type="SAM" id="MobiDB-lite"/>
    </source>
</evidence>
<evidence type="ECO:0000256" key="7">
    <source>
        <dbReference type="ARBA" id="ARBA00022807"/>
    </source>
</evidence>
<feature type="domain" description="USP" evidence="9">
    <location>
        <begin position="106"/>
        <end position="417"/>
    </location>
</feature>